<evidence type="ECO:0000313" key="2">
    <source>
        <dbReference type="EMBL" id="ACT91860.1"/>
    </source>
</evidence>
<keyword evidence="1" id="KW-0812">Transmembrane</keyword>
<organism evidence="2 3">
    <name type="scientific">Dyadobacter fermentans (strain ATCC 700827 / DSM 18053 / CIP 107007 / KCTC 52180 / NS114)</name>
    <dbReference type="NCBI Taxonomy" id="471854"/>
    <lineage>
        <taxon>Bacteria</taxon>
        <taxon>Pseudomonadati</taxon>
        <taxon>Bacteroidota</taxon>
        <taxon>Cytophagia</taxon>
        <taxon>Cytophagales</taxon>
        <taxon>Spirosomataceae</taxon>
        <taxon>Dyadobacter</taxon>
    </lineage>
</organism>
<dbReference type="Proteomes" id="UP000002011">
    <property type="component" value="Chromosome"/>
</dbReference>
<keyword evidence="1" id="KW-1133">Transmembrane helix</keyword>
<evidence type="ECO:0000313" key="3">
    <source>
        <dbReference type="Proteomes" id="UP000002011"/>
    </source>
</evidence>
<dbReference type="HOGENOM" id="CLU_879210_0_0_10"/>
<accession>C6W0C6</accession>
<dbReference type="EMBL" id="CP001619">
    <property type="protein sequence ID" value="ACT91860.1"/>
    <property type="molecule type" value="Genomic_DNA"/>
</dbReference>
<dbReference type="AlphaFoldDB" id="C6W0C6"/>
<feature type="transmembrane region" description="Helical" evidence="1">
    <location>
        <begin position="261"/>
        <end position="282"/>
    </location>
</feature>
<dbReference type="OrthoDB" id="1466022at2"/>
<protein>
    <submittedName>
        <fullName evidence="2">Uncharacterized protein</fullName>
    </submittedName>
</protein>
<keyword evidence="3" id="KW-1185">Reference proteome</keyword>
<dbReference type="eggNOG" id="COG2849">
    <property type="taxonomic scope" value="Bacteria"/>
</dbReference>
<feature type="transmembrane region" description="Helical" evidence="1">
    <location>
        <begin position="222"/>
        <end position="241"/>
    </location>
</feature>
<gene>
    <name evidence="2" type="ordered locus">Dfer_0596</name>
</gene>
<keyword evidence="1" id="KW-0472">Membrane</keyword>
<dbReference type="KEGG" id="dfe:Dfer_0596"/>
<dbReference type="RefSeq" id="WP_015810117.1">
    <property type="nucleotide sequence ID" value="NC_013037.1"/>
</dbReference>
<evidence type="ECO:0000256" key="1">
    <source>
        <dbReference type="SAM" id="Phobius"/>
    </source>
</evidence>
<sequence length="316" mass="34637">MKTFATTAFAVILFLCVWTERRGKEGTINPIIGDISFEKKYGTMPDADTDDNLRIAAHLEYAEALLRKRDVSRLSPAMRTKRALMLDHLRDYRLAGSFPKNYDREERKPCFIDRNGTICAVGYLVEQTAGRAAAEDISRRHQYATILEMNDRKVDEWIAQSGLSKEECAIIQPQYGASGAQNVNDVKPAYGIASALLMGTNTALSTVNAVQGAKRSASGGAPVMGIVGGTGQIVLGIVGFHKKAELTGLMRQDYHTNMQRGISMVNMGLGSLTLGLSIWNLAAKKQPVEKRSAWDMRSFPDANGKSGVALSFTHKF</sequence>
<name>C6W0C6_DYAFD</name>
<proteinExistence type="predicted"/>
<reference evidence="2 3" key="1">
    <citation type="journal article" date="2009" name="Stand. Genomic Sci.">
        <title>Complete genome sequence of Dyadobacter fermentans type strain (NS114).</title>
        <authorList>
            <person name="Lang E."/>
            <person name="Lapidus A."/>
            <person name="Chertkov O."/>
            <person name="Brettin T."/>
            <person name="Detter J.C."/>
            <person name="Han C."/>
            <person name="Copeland A."/>
            <person name="Glavina Del Rio T."/>
            <person name="Nolan M."/>
            <person name="Chen F."/>
            <person name="Lucas S."/>
            <person name="Tice H."/>
            <person name="Cheng J.F."/>
            <person name="Land M."/>
            <person name="Hauser L."/>
            <person name="Chang Y.J."/>
            <person name="Jeffries C.D."/>
            <person name="Kopitz M."/>
            <person name="Bruce D."/>
            <person name="Goodwin L."/>
            <person name="Pitluck S."/>
            <person name="Ovchinnikova G."/>
            <person name="Pati A."/>
            <person name="Ivanova N."/>
            <person name="Mavrommatis K."/>
            <person name="Chen A."/>
            <person name="Palaniappan K."/>
            <person name="Chain P."/>
            <person name="Bristow J."/>
            <person name="Eisen J.A."/>
            <person name="Markowitz V."/>
            <person name="Hugenholtz P."/>
            <person name="Goker M."/>
            <person name="Rohde M."/>
            <person name="Kyrpides N.C."/>
            <person name="Klenk H.P."/>
        </authorList>
    </citation>
    <scope>NUCLEOTIDE SEQUENCE [LARGE SCALE GENOMIC DNA]</scope>
    <source>
        <strain evidence="3">ATCC 700827 / DSM 18053 / CIP 107007 / KCTC 52180 / NS114</strain>
    </source>
</reference>